<evidence type="ECO:0000313" key="7">
    <source>
        <dbReference type="Proteomes" id="UP000078512"/>
    </source>
</evidence>
<dbReference type="Proteomes" id="UP000078512">
    <property type="component" value="Unassembled WGS sequence"/>
</dbReference>
<protein>
    <recommendedName>
        <fullName evidence="5">RRM domain-containing protein</fullName>
    </recommendedName>
</protein>
<proteinExistence type="predicted"/>
<evidence type="ECO:0000256" key="3">
    <source>
        <dbReference type="PROSITE-ProRule" id="PRU00176"/>
    </source>
</evidence>
<dbReference type="PANTHER" id="PTHR24012">
    <property type="entry name" value="RNA BINDING PROTEIN"/>
    <property type="match status" value="1"/>
</dbReference>
<feature type="region of interest" description="Disordered" evidence="4">
    <location>
        <begin position="203"/>
        <end position="302"/>
    </location>
</feature>
<evidence type="ECO:0000256" key="4">
    <source>
        <dbReference type="SAM" id="MobiDB-lite"/>
    </source>
</evidence>
<evidence type="ECO:0000256" key="1">
    <source>
        <dbReference type="ARBA" id="ARBA00022737"/>
    </source>
</evidence>
<feature type="region of interest" description="Disordered" evidence="4">
    <location>
        <begin position="599"/>
        <end position="660"/>
    </location>
</feature>
<feature type="region of interest" description="Disordered" evidence="4">
    <location>
        <begin position="1"/>
        <end position="109"/>
    </location>
</feature>
<dbReference type="OrthoDB" id="271725at2759"/>
<dbReference type="InterPro" id="IPR035979">
    <property type="entry name" value="RBD_domain_sf"/>
</dbReference>
<dbReference type="GO" id="GO:0003723">
    <property type="term" value="F:RNA binding"/>
    <property type="evidence" value="ECO:0007669"/>
    <property type="project" value="UniProtKB-UniRule"/>
</dbReference>
<name>A0A197JJ29_9FUNG</name>
<evidence type="ECO:0000259" key="5">
    <source>
        <dbReference type="PROSITE" id="PS50102"/>
    </source>
</evidence>
<keyword evidence="7" id="KW-1185">Reference proteome</keyword>
<dbReference type="CDD" id="cd00590">
    <property type="entry name" value="RRM_SF"/>
    <property type="match status" value="1"/>
</dbReference>
<feature type="domain" description="RRM" evidence="5">
    <location>
        <begin position="806"/>
        <end position="886"/>
    </location>
</feature>
<dbReference type="InterPro" id="IPR000504">
    <property type="entry name" value="RRM_dom"/>
</dbReference>
<keyword evidence="2 3" id="KW-0694">RNA-binding</keyword>
<accession>A0A197JJ29</accession>
<gene>
    <name evidence="6" type="ORF">K457DRAFT_141510</name>
</gene>
<sequence>MHMLHAQKPIHNLTRHQPSTTKTKQQPAPMPTHKQQSSGHGHKTTHQTQVPSTAPTQHGDQLRPTQTQDRQQQYDQSQSHHNSLHHPHGSNVGEEHGAGSPQGGPFFMKPLTKQPDYRFNLYVKGLAPTTTTRSLYELFKPYGHILACKTIVDNESGFCRGGFVLFDNQTSCSEARRALTHQGLYIAVAHESVSIKNIPVASEEPPAAVKKAVPKLDDSDAFPSLPTKPQGKKRTQKKVQLNSPSPPSPLPTSPPHTSDRRDQQIESNEAHPSNEINTPRMVTPPWDSGNADKVDTPSSSNSQFGHAFNTPFMGFEFDTGFIGTHQPMLTDSFSVNGYDRRPSLLENKNYGTIVDVDRYMDMWDMNTTAAPQMSTNTDGARQSIHLSGAQLSSTVIDDFMLEDRPRRESVLYFNDLPDGLSYRELFETCASYGPLILTSVEIRYINEDCCGQGKVTFESHRDSEVALGALSKLSYNVHRGDLGEMYPNEPNIDDHLYNHYLEQHQTYLQLADTIAFDSPNQALTSPNPHGFFGTTPSATPLTHLRSHSDDMGYSWKAPNSSDSIYHPHLNDYVRDDSGLGLDMNGLDMNGLSIKPESVSQLDAPQKHSLNSSASSSTTLLPSDNAWTQDHSSDDSFQESDSPSTPSPSGDPLQSGEAASVPATAPAKFMSYSDMVKVPPKPVVVQTPPAEKSGEVYFNPPSQDLKRRGNTSKSLDEKEYQLNLYLKDLEPTMDEFKLYQICVKFGPVMSCRTITTHHGVCTGLGFVMYISNESVDRAIKGLKELGYHAEVAIQSATNKLRCKVKSDTLFLQNIPNHIKETKLRDLFRPYVISSCNILKDPKTGQGRGVAFLKMKDVKVAERFIEEYHGRVLGKDWKLPLQVSPAKH</sequence>
<dbReference type="SUPFAM" id="SSF54928">
    <property type="entry name" value="RNA-binding domain, RBD"/>
    <property type="match status" value="3"/>
</dbReference>
<dbReference type="Gene3D" id="3.30.70.330">
    <property type="match status" value="3"/>
</dbReference>
<feature type="compositionally biased region" description="Pro residues" evidence="4">
    <location>
        <begin position="244"/>
        <end position="254"/>
    </location>
</feature>
<feature type="compositionally biased region" description="Polar residues" evidence="4">
    <location>
        <begin position="265"/>
        <end position="277"/>
    </location>
</feature>
<feature type="region of interest" description="Disordered" evidence="4">
    <location>
        <begin position="690"/>
        <end position="712"/>
    </location>
</feature>
<evidence type="ECO:0000313" key="6">
    <source>
        <dbReference type="EMBL" id="OAQ24983.1"/>
    </source>
</evidence>
<feature type="compositionally biased region" description="Polar residues" evidence="4">
    <location>
        <begin position="46"/>
        <end position="59"/>
    </location>
</feature>
<keyword evidence="1" id="KW-0677">Repeat</keyword>
<dbReference type="SMART" id="SM00360">
    <property type="entry name" value="RRM"/>
    <property type="match status" value="4"/>
</dbReference>
<feature type="compositionally biased region" description="Polar residues" evidence="4">
    <location>
        <begin position="15"/>
        <end position="26"/>
    </location>
</feature>
<reference evidence="6 7" key="1">
    <citation type="submission" date="2016-05" db="EMBL/GenBank/DDBJ databases">
        <title>Genome sequencing reveals origins of a unique bacterial endosymbiosis in the earliest lineages of terrestrial Fungi.</title>
        <authorList>
            <consortium name="DOE Joint Genome Institute"/>
            <person name="Uehling J."/>
            <person name="Gryganskyi A."/>
            <person name="Hameed K."/>
            <person name="Tschaplinski T."/>
            <person name="Misztal P."/>
            <person name="Wu S."/>
            <person name="Desiro A."/>
            <person name="Vande Pol N."/>
            <person name="Du Z.-Y."/>
            <person name="Zienkiewicz A."/>
            <person name="Zienkiewicz K."/>
            <person name="Morin E."/>
            <person name="Tisserant E."/>
            <person name="Splivallo R."/>
            <person name="Hainaut M."/>
            <person name="Henrissat B."/>
            <person name="Ohm R."/>
            <person name="Kuo A."/>
            <person name="Yan J."/>
            <person name="Lipzen A."/>
            <person name="Nolan M."/>
            <person name="Labutti K."/>
            <person name="Barry K."/>
            <person name="Goldstein A."/>
            <person name="Labbe J."/>
            <person name="Schadt C."/>
            <person name="Tuskan G."/>
            <person name="Grigoriev I."/>
            <person name="Martin F."/>
            <person name="Vilgalys R."/>
            <person name="Bonito G."/>
        </authorList>
    </citation>
    <scope>NUCLEOTIDE SEQUENCE [LARGE SCALE GENOMIC DNA]</scope>
    <source>
        <strain evidence="6 7">AG-77</strain>
    </source>
</reference>
<dbReference type="PROSITE" id="PS50102">
    <property type="entry name" value="RRM"/>
    <property type="match status" value="3"/>
</dbReference>
<evidence type="ECO:0000256" key="2">
    <source>
        <dbReference type="ARBA" id="ARBA00022884"/>
    </source>
</evidence>
<dbReference type="Pfam" id="PF00076">
    <property type="entry name" value="RRM_1"/>
    <property type="match status" value="3"/>
</dbReference>
<dbReference type="InterPro" id="IPR012677">
    <property type="entry name" value="Nucleotide-bd_a/b_plait_sf"/>
</dbReference>
<organism evidence="6 7">
    <name type="scientific">Linnemannia elongata AG-77</name>
    <dbReference type="NCBI Taxonomy" id="1314771"/>
    <lineage>
        <taxon>Eukaryota</taxon>
        <taxon>Fungi</taxon>
        <taxon>Fungi incertae sedis</taxon>
        <taxon>Mucoromycota</taxon>
        <taxon>Mortierellomycotina</taxon>
        <taxon>Mortierellomycetes</taxon>
        <taxon>Mortierellales</taxon>
        <taxon>Mortierellaceae</taxon>
        <taxon>Linnemannia</taxon>
    </lineage>
</organism>
<dbReference type="AlphaFoldDB" id="A0A197JJ29"/>
<feature type="domain" description="RRM" evidence="5">
    <location>
        <begin position="721"/>
        <end position="797"/>
    </location>
</feature>
<dbReference type="STRING" id="1314771.A0A197JJ29"/>
<dbReference type="EMBL" id="KV442085">
    <property type="protein sequence ID" value="OAQ24983.1"/>
    <property type="molecule type" value="Genomic_DNA"/>
</dbReference>
<feature type="compositionally biased region" description="Low complexity" evidence="4">
    <location>
        <begin position="608"/>
        <end position="622"/>
    </location>
</feature>
<feature type="compositionally biased region" description="Low complexity" evidence="4">
    <location>
        <begin position="639"/>
        <end position="651"/>
    </location>
</feature>
<feature type="domain" description="RRM" evidence="5">
    <location>
        <begin position="119"/>
        <end position="191"/>
    </location>
</feature>
<feature type="compositionally biased region" description="Low complexity" evidence="4">
    <location>
        <begin position="62"/>
        <end position="79"/>
    </location>
</feature>